<dbReference type="InterPro" id="IPR012337">
    <property type="entry name" value="RNaseH-like_sf"/>
</dbReference>
<dbReference type="CDD" id="cd09274">
    <property type="entry name" value="RNase_HI_RT_Ty3"/>
    <property type="match status" value="1"/>
</dbReference>
<dbReference type="Gene3D" id="3.30.70.270">
    <property type="match status" value="2"/>
</dbReference>
<evidence type="ECO:0000256" key="2">
    <source>
        <dbReference type="ARBA" id="ARBA00022679"/>
    </source>
</evidence>
<dbReference type="PANTHER" id="PTHR37984:SF5">
    <property type="entry name" value="PROTEIN NYNRIN-LIKE"/>
    <property type="match status" value="1"/>
</dbReference>
<reference evidence="10 11" key="1">
    <citation type="journal article" date="2019" name="Sci. Rep.">
        <title>Orb-weaving spider Araneus ventricosus genome elucidates the spidroin gene catalogue.</title>
        <authorList>
            <person name="Kono N."/>
            <person name="Nakamura H."/>
            <person name="Ohtoshi R."/>
            <person name="Moran D.A.P."/>
            <person name="Shinohara A."/>
            <person name="Yoshida Y."/>
            <person name="Fujiwara M."/>
            <person name="Mori M."/>
            <person name="Tomita M."/>
            <person name="Arakawa K."/>
        </authorList>
    </citation>
    <scope>NUCLEOTIDE SEQUENCE [LARGE SCALE GENOMIC DNA]</scope>
</reference>
<evidence type="ECO:0000259" key="8">
    <source>
        <dbReference type="PROSITE" id="PS50878"/>
    </source>
</evidence>
<dbReference type="FunFam" id="1.10.340.70:FF:000004">
    <property type="entry name" value="Retrovirus-related Pol polyprotein from transposon 297-like Protein"/>
    <property type="match status" value="1"/>
</dbReference>
<dbReference type="Proteomes" id="UP000499080">
    <property type="component" value="Unassembled WGS sequence"/>
</dbReference>
<organism evidence="10 11">
    <name type="scientific">Araneus ventricosus</name>
    <name type="common">Orbweaver spider</name>
    <name type="synonym">Epeira ventricosa</name>
    <dbReference type="NCBI Taxonomy" id="182803"/>
    <lineage>
        <taxon>Eukaryota</taxon>
        <taxon>Metazoa</taxon>
        <taxon>Ecdysozoa</taxon>
        <taxon>Arthropoda</taxon>
        <taxon>Chelicerata</taxon>
        <taxon>Arachnida</taxon>
        <taxon>Araneae</taxon>
        <taxon>Araneomorphae</taxon>
        <taxon>Entelegynae</taxon>
        <taxon>Araneoidea</taxon>
        <taxon>Araneidae</taxon>
        <taxon>Araneus</taxon>
    </lineage>
</organism>
<dbReference type="CDD" id="cd01647">
    <property type="entry name" value="RT_LTR"/>
    <property type="match status" value="1"/>
</dbReference>
<dbReference type="Pfam" id="PF00665">
    <property type="entry name" value="rve"/>
    <property type="match status" value="1"/>
</dbReference>
<keyword evidence="7" id="KW-0511">Multifunctional enzyme</keyword>
<dbReference type="GO" id="GO:0003676">
    <property type="term" value="F:nucleic acid binding"/>
    <property type="evidence" value="ECO:0007669"/>
    <property type="project" value="InterPro"/>
</dbReference>
<dbReference type="Gene3D" id="3.30.420.10">
    <property type="entry name" value="Ribonuclease H-like superfamily/Ribonuclease H"/>
    <property type="match status" value="1"/>
</dbReference>
<name>A0A4Y2U9C6_ARAVE</name>
<keyword evidence="3" id="KW-0548">Nucleotidyltransferase</keyword>
<dbReference type="InterPro" id="IPR043128">
    <property type="entry name" value="Rev_trsase/Diguanyl_cyclase"/>
</dbReference>
<evidence type="ECO:0000256" key="6">
    <source>
        <dbReference type="ARBA" id="ARBA00022918"/>
    </source>
</evidence>
<dbReference type="Gene3D" id="3.10.10.10">
    <property type="entry name" value="HIV Type 1 Reverse Transcriptase, subunit A, domain 1"/>
    <property type="match status" value="1"/>
</dbReference>
<dbReference type="InterPro" id="IPR036397">
    <property type="entry name" value="RNaseH_sf"/>
</dbReference>
<keyword evidence="11" id="KW-1185">Reference proteome</keyword>
<dbReference type="OrthoDB" id="6425558at2759"/>
<accession>A0A4Y2U9C6</accession>
<dbReference type="PROSITE" id="PS50878">
    <property type="entry name" value="RT_POL"/>
    <property type="match status" value="1"/>
</dbReference>
<dbReference type="InterPro" id="IPR000477">
    <property type="entry name" value="RT_dom"/>
</dbReference>
<evidence type="ECO:0000256" key="5">
    <source>
        <dbReference type="ARBA" id="ARBA00022759"/>
    </source>
</evidence>
<sequence>MKTLLNANRSNSPKLATNHVKMYQDIGVNAIVDIYDNRTSESAADAMKYFISVKIENRYQKFEVDTGACYTLIPDNQFERLGIKKQLEPTGIAFRSYTENVFLPLGKVRVKVEHKGHVSFEDLYIVPDGFDPLLGRVWVRHLKINLNEIDQNTDNDIQNEIFSIQNITDIEKHFLEVFEQKVGCVPNFTIKLKLRDGAKPSYTPKRNVPYALRVKVDKELDSLEAAGIISKSITSDWGSPLVVIPKGDGTVRLCVDYKSGVNDLLMNVNYPIKKIDEVLNSLRDSTYFCKLDLFKAYLHLQTDEESSIIQKISTHRGTYKMNRLSFGIKTAPAEFNRVIDQILNGLPKTIAYFDDIVVHGTTKDQCSKNLFACLERLREYDLHLNIKKCTFFQTRIEYLGHVVENNKISRSPSKVEAIIRMQQPRNVQELRQFLGMVTYYSRFIPDVSTITYPLRKLLRKNQKFYWNKECQQVFLKLKEEISSDRVLVPFDPELPVTLATDASPVGVAAVLSHIVDNVEKPVAFASRSLTETERNYSQLDREALAIIFGVSHFINYIYGRHFVLITDNQPLSRIFHPKTGFPKMTSARLLRSASFLAGFDYTVKFRKGLENQNVDCLSRAPVNQNCISADVSINDEVHQVCASAVFEISSENLTADAIIQETEKDQELAQIKRELLSSPVNSDYILDSGILFRNNRIVIPKTLQPTVLNELHSTHIGITKMKQLARRYCIWKNIDKDIENLVKSCKDCSSVKHSPAKAPLHHWDLPINNWDRIHIDYAGPFQGFHYLIVVDAKSRWVEIKVLQRSPNSEITMKLLNEIFATHGYPLVMVSDNASIFTNEEFKYFCCTNGIKQKFIAPGHPATNELAERNVQTLKDK</sequence>
<dbReference type="FunFam" id="3.30.70.270:FF:000026">
    <property type="entry name" value="Transposon Ty3-G Gag-Pol polyprotein"/>
    <property type="match status" value="1"/>
</dbReference>
<dbReference type="EC" id="2.7.7.49" evidence="1"/>
<feature type="domain" description="Reverse transcriptase" evidence="8">
    <location>
        <begin position="225"/>
        <end position="403"/>
    </location>
</feature>
<dbReference type="SUPFAM" id="SSF53098">
    <property type="entry name" value="Ribonuclease H-like"/>
    <property type="match status" value="1"/>
</dbReference>
<evidence type="ECO:0000313" key="11">
    <source>
        <dbReference type="Proteomes" id="UP000499080"/>
    </source>
</evidence>
<keyword evidence="4" id="KW-0540">Nuclease</keyword>
<keyword evidence="5" id="KW-0378">Hydrolase</keyword>
<dbReference type="Pfam" id="PF17921">
    <property type="entry name" value="Integrase_H2C2"/>
    <property type="match status" value="1"/>
</dbReference>
<comment type="caution">
    <text evidence="10">The sequence shown here is derived from an EMBL/GenBank/DDBJ whole genome shotgun (WGS) entry which is preliminary data.</text>
</comment>
<dbReference type="InterPro" id="IPR001584">
    <property type="entry name" value="Integrase_cat-core"/>
</dbReference>
<feature type="domain" description="Integrase catalytic" evidence="9">
    <location>
        <begin position="762"/>
        <end position="876"/>
    </location>
</feature>
<proteinExistence type="predicted"/>
<dbReference type="InterPro" id="IPR041588">
    <property type="entry name" value="Integrase_H2C2"/>
</dbReference>
<evidence type="ECO:0000313" key="10">
    <source>
        <dbReference type="EMBL" id="GBO08177.1"/>
    </source>
</evidence>
<keyword evidence="2" id="KW-0808">Transferase</keyword>
<evidence type="ECO:0000259" key="9">
    <source>
        <dbReference type="PROSITE" id="PS50994"/>
    </source>
</evidence>
<dbReference type="SUPFAM" id="SSF56672">
    <property type="entry name" value="DNA/RNA polymerases"/>
    <property type="match status" value="1"/>
</dbReference>
<dbReference type="GO" id="GO:0042575">
    <property type="term" value="C:DNA polymerase complex"/>
    <property type="evidence" value="ECO:0007669"/>
    <property type="project" value="UniProtKB-ARBA"/>
</dbReference>
<dbReference type="InterPro" id="IPR021109">
    <property type="entry name" value="Peptidase_aspartic_dom_sf"/>
</dbReference>
<dbReference type="PROSITE" id="PS50994">
    <property type="entry name" value="INTEGRASE"/>
    <property type="match status" value="1"/>
</dbReference>
<evidence type="ECO:0000256" key="3">
    <source>
        <dbReference type="ARBA" id="ARBA00022695"/>
    </source>
</evidence>
<keyword evidence="5" id="KW-0255">Endonuclease</keyword>
<gene>
    <name evidence="10" type="primary">Tf2-6_227</name>
    <name evidence="10" type="ORF">AVEN_93113_1</name>
</gene>
<dbReference type="PANTHER" id="PTHR37984">
    <property type="entry name" value="PROTEIN CBG26694"/>
    <property type="match status" value="1"/>
</dbReference>
<dbReference type="InterPro" id="IPR050951">
    <property type="entry name" value="Retrovirus_Pol_polyprotein"/>
</dbReference>
<evidence type="ECO:0000256" key="1">
    <source>
        <dbReference type="ARBA" id="ARBA00012493"/>
    </source>
</evidence>
<dbReference type="GO" id="GO:0004519">
    <property type="term" value="F:endonuclease activity"/>
    <property type="evidence" value="ECO:0007669"/>
    <property type="project" value="UniProtKB-KW"/>
</dbReference>
<dbReference type="Gene3D" id="1.10.340.70">
    <property type="match status" value="1"/>
</dbReference>
<dbReference type="Pfam" id="PF17919">
    <property type="entry name" value="RT_RNaseH_2"/>
    <property type="match status" value="1"/>
</dbReference>
<dbReference type="EMBL" id="BGPR01034015">
    <property type="protein sequence ID" value="GBO08177.1"/>
    <property type="molecule type" value="Genomic_DNA"/>
</dbReference>
<dbReference type="SUPFAM" id="SSF50630">
    <property type="entry name" value="Acid proteases"/>
    <property type="match status" value="1"/>
</dbReference>
<protein>
    <recommendedName>
        <fullName evidence="1">RNA-directed DNA polymerase</fullName>
        <ecNumber evidence="1">2.7.7.49</ecNumber>
    </recommendedName>
</protein>
<dbReference type="InterPro" id="IPR041577">
    <property type="entry name" value="RT_RNaseH_2"/>
</dbReference>
<keyword evidence="6" id="KW-0695">RNA-directed DNA polymerase</keyword>
<dbReference type="AlphaFoldDB" id="A0A4Y2U9C6"/>
<evidence type="ECO:0000256" key="4">
    <source>
        <dbReference type="ARBA" id="ARBA00022722"/>
    </source>
</evidence>
<dbReference type="InterPro" id="IPR043502">
    <property type="entry name" value="DNA/RNA_pol_sf"/>
</dbReference>
<dbReference type="FunFam" id="3.10.20.370:FF:000001">
    <property type="entry name" value="Retrovirus-related Pol polyprotein from transposon 17.6-like protein"/>
    <property type="match status" value="1"/>
</dbReference>
<dbReference type="Pfam" id="PF00078">
    <property type="entry name" value="RVT_1"/>
    <property type="match status" value="1"/>
</dbReference>
<dbReference type="GO" id="GO:0015074">
    <property type="term" value="P:DNA integration"/>
    <property type="evidence" value="ECO:0007669"/>
    <property type="project" value="InterPro"/>
</dbReference>
<dbReference type="Gene3D" id="2.40.70.10">
    <property type="entry name" value="Acid Proteases"/>
    <property type="match status" value="1"/>
</dbReference>
<dbReference type="GO" id="GO:0003964">
    <property type="term" value="F:RNA-directed DNA polymerase activity"/>
    <property type="evidence" value="ECO:0007669"/>
    <property type="project" value="UniProtKB-KW"/>
</dbReference>
<evidence type="ECO:0000256" key="7">
    <source>
        <dbReference type="ARBA" id="ARBA00023268"/>
    </source>
</evidence>